<evidence type="ECO:0000256" key="2">
    <source>
        <dbReference type="ARBA" id="ARBA00004496"/>
    </source>
</evidence>
<protein>
    <recommendedName>
        <fullName evidence="4">RING-type E3 ubiquitin transferase</fullName>
        <ecNumber evidence="4">2.3.2.27</ecNumber>
    </recommendedName>
</protein>
<dbReference type="InterPro" id="IPR056437">
    <property type="entry name" value="Znf-C2H2_ZNF598/HEL2"/>
</dbReference>
<evidence type="ECO:0000256" key="13">
    <source>
        <dbReference type="SAM" id="MobiDB-lite"/>
    </source>
</evidence>
<dbReference type="OrthoDB" id="3838338at2759"/>
<dbReference type="GO" id="GO:0043022">
    <property type="term" value="F:ribosome binding"/>
    <property type="evidence" value="ECO:0007669"/>
    <property type="project" value="TreeGrafter"/>
</dbReference>
<dbReference type="Pfam" id="PF23202">
    <property type="entry name" value="PAH_ZNF598"/>
    <property type="match status" value="1"/>
</dbReference>
<evidence type="ECO:0000256" key="8">
    <source>
        <dbReference type="ARBA" id="ARBA00022723"/>
    </source>
</evidence>
<feature type="compositionally biased region" description="Low complexity" evidence="13">
    <location>
        <begin position="688"/>
        <end position="703"/>
    </location>
</feature>
<evidence type="ECO:0000256" key="12">
    <source>
        <dbReference type="PROSITE-ProRule" id="PRU00175"/>
    </source>
</evidence>
<dbReference type="Pfam" id="PF25447">
    <property type="entry name" value="RING_ZNF598"/>
    <property type="match status" value="1"/>
</dbReference>
<dbReference type="PANTHER" id="PTHR22938:SF0">
    <property type="entry name" value="E3 UBIQUITIN-PROTEIN LIGASE ZNF598"/>
    <property type="match status" value="1"/>
</dbReference>
<feature type="compositionally biased region" description="Pro residues" evidence="13">
    <location>
        <begin position="373"/>
        <end position="386"/>
    </location>
</feature>
<dbReference type="GO" id="GO:0061630">
    <property type="term" value="F:ubiquitin protein ligase activity"/>
    <property type="evidence" value="ECO:0007669"/>
    <property type="project" value="UniProtKB-EC"/>
</dbReference>
<feature type="compositionally biased region" description="Polar residues" evidence="13">
    <location>
        <begin position="1"/>
        <end position="15"/>
    </location>
</feature>
<dbReference type="GO" id="GO:0008270">
    <property type="term" value="F:zinc ion binding"/>
    <property type="evidence" value="ECO:0007669"/>
    <property type="project" value="UniProtKB-KW"/>
</dbReference>
<sequence length="811" mass="86756">MSTATTNVSPNNSNAGRGRGGKLRGRGKGRGGGRDLGNRLEPKEPTEVTENNETIENKEGQQATEDDPTTSDDICFICAEPVKYYSLSVCNHRTCHVCALRLRALYKKDVCTFCKEPQPEVIFTTSPDQAYSDYNKLGSPPEFYDAKLRITFETQVMMTESLILLRFNCPDSDCDYIAKGWGDLKMHVRASHGGKMMCDLCIRQKKVFAHEHVLYTYQQLRVHLPSMDFTHGRQRKKTSTSVIPPSTGVHPLCEFCRECFFSEDELYAHMRERHEECFVCKRDGVRDVYFPSYPALETHFTTAHYACTHDVCLQRKFVVFGSELDLQAHMVEEHGASRRVVGLEFQERERGNGSGGGGGRGRPQPQSQRDPPPRQQAPPLPPPAPPGGQGRRRQAFGGALTTGNDNDPVGTSNRSSPNPEREDEVDPAVADRHTAFLTLLSTLAPNPTSALPAVKAAARGYRAGESSARDLIGIVWSVLDKDKTGDSSSATPSRGKDVLEPTARVINAFVDLLEDDEEQEGVGENDKKSLELLREWKGFEIEQRRQFPDLVSLAAASSGPYAAITSGRVLNAKHSTHPTSRHATSQASRTGAGSSRMVWDRVAQAANAGSSGSTLPPPPGSLAAVNAKAKTNASAADKFPPLGAGGGGGVKTAVGRKTPWASNNSNNNSSSSSAASSPAPTPTMRPFSVPASSSSSSSRTSKSNAPPPKLSSSAFPGLPASTNKREKVQVKGNVSLRNILGSTEKPPASRWGAGSVGTTEGAPGGDVDAQEDGAGEAAADSVGGSAGGAGKKGKGKGKQKQMLFTLGSFPT</sequence>
<dbReference type="SUPFAM" id="SSF57850">
    <property type="entry name" value="RING/U-box"/>
    <property type="match status" value="1"/>
</dbReference>
<gene>
    <name evidence="15" type="ORF">BT96DRAFT_888074</name>
</gene>
<evidence type="ECO:0000259" key="14">
    <source>
        <dbReference type="PROSITE" id="PS50089"/>
    </source>
</evidence>
<keyword evidence="16" id="KW-1185">Reference proteome</keyword>
<evidence type="ECO:0000256" key="1">
    <source>
        <dbReference type="ARBA" id="ARBA00000900"/>
    </source>
</evidence>
<dbReference type="InterPro" id="IPR013087">
    <property type="entry name" value="Znf_C2H2_type"/>
</dbReference>
<comment type="catalytic activity">
    <reaction evidence="1">
        <text>S-ubiquitinyl-[E2 ubiquitin-conjugating enzyme]-L-cysteine + [acceptor protein]-L-lysine = [E2 ubiquitin-conjugating enzyme]-L-cysteine + N(6)-ubiquitinyl-[acceptor protein]-L-lysine.</text>
        <dbReference type="EC" id="2.3.2.27"/>
    </reaction>
</comment>
<feature type="region of interest" description="Disordered" evidence="13">
    <location>
        <begin position="635"/>
        <end position="811"/>
    </location>
</feature>
<evidence type="ECO:0000256" key="7">
    <source>
        <dbReference type="ARBA" id="ARBA00022679"/>
    </source>
</evidence>
<keyword evidence="8" id="KW-0479">Metal-binding</keyword>
<keyword evidence="9 12" id="KW-0863">Zinc-finger</keyword>
<comment type="similarity">
    <text evidence="11">Belongs to the ZNF598/HEL2 family.</text>
</comment>
<dbReference type="PROSITE" id="PS00028">
    <property type="entry name" value="ZINC_FINGER_C2H2_1"/>
    <property type="match status" value="1"/>
</dbReference>
<keyword evidence="10" id="KW-0862">Zinc</keyword>
<feature type="domain" description="RING-type" evidence="14">
    <location>
        <begin position="75"/>
        <end position="115"/>
    </location>
</feature>
<dbReference type="AlphaFoldDB" id="A0A6A4H255"/>
<accession>A0A6A4H255</accession>
<dbReference type="Proteomes" id="UP000799118">
    <property type="component" value="Unassembled WGS sequence"/>
</dbReference>
<name>A0A6A4H255_9AGAR</name>
<feature type="compositionally biased region" description="Polar residues" evidence="13">
    <location>
        <begin position="401"/>
        <end position="418"/>
    </location>
</feature>
<evidence type="ECO:0000256" key="11">
    <source>
        <dbReference type="ARBA" id="ARBA00035113"/>
    </source>
</evidence>
<keyword evidence="7" id="KW-0808">Transferase</keyword>
<feature type="region of interest" description="Disordered" evidence="13">
    <location>
        <begin position="341"/>
        <end position="427"/>
    </location>
</feature>
<dbReference type="PROSITE" id="PS50089">
    <property type="entry name" value="ZF_RING_2"/>
    <property type="match status" value="1"/>
</dbReference>
<dbReference type="PANTHER" id="PTHR22938">
    <property type="entry name" value="ZINC FINGER PROTEIN 598"/>
    <property type="match status" value="1"/>
</dbReference>
<evidence type="ECO:0000313" key="16">
    <source>
        <dbReference type="Proteomes" id="UP000799118"/>
    </source>
</evidence>
<evidence type="ECO:0000313" key="15">
    <source>
        <dbReference type="EMBL" id="KAE9392319.1"/>
    </source>
</evidence>
<feature type="compositionally biased region" description="Gly residues" evidence="13">
    <location>
        <begin position="352"/>
        <end position="361"/>
    </location>
</feature>
<evidence type="ECO:0000256" key="9">
    <source>
        <dbReference type="ARBA" id="ARBA00022771"/>
    </source>
</evidence>
<evidence type="ECO:0000256" key="10">
    <source>
        <dbReference type="ARBA" id="ARBA00022833"/>
    </source>
</evidence>
<dbReference type="InterPro" id="IPR001841">
    <property type="entry name" value="Znf_RING"/>
</dbReference>
<feature type="region of interest" description="Disordered" evidence="13">
    <location>
        <begin position="573"/>
        <end position="596"/>
    </location>
</feature>
<keyword evidence="6" id="KW-0597">Phosphoprotein</keyword>
<comment type="pathway">
    <text evidence="3">Protein modification; protein ubiquitination.</text>
</comment>
<feature type="compositionally biased region" description="Basic and acidic residues" evidence="13">
    <location>
        <begin position="32"/>
        <end position="46"/>
    </location>
</feature>
<dbReference type="EC" id="2.3.2.27" evidence="4"/>
<comment type="subcellular location">
    <subcellularLocation>
        <location evidence="2">Cytoplasm</location>
    </subcellularLocation>
</comment>
<dbReference type="GO" id="GO:0016567">
    <property type="term" value="P:protein ubiquitination"/>
    <property type="evidence" value="ECO:0007669"/>
    <property type="project" value="TreeGrafter"/>
</dbReference>
<evidence type="ECO:0000256" key="6">
    <source>
        <dbReference type="ARBA" id="ARBA00022553"/>
    </source>
</evidence>
<feature type="compositionally biased region" description="Polar residues" evidence="13">
    <location>
        <begin position="581"/>
        <end position="593"/>
    </location>
</feature>
<keyword evidence="5" id="KW-0963">Cytoplasm</keyword>
<dbReference type="InterPro" id="IPR057634">
    <property type="entry name" value="PAH_ZNF598/HEL2"/>
</dbReference>
<dbReference type="GO" id="GO:0005737">
    <property type="term" value="C:cytoplasm"/>
    <property type="evidence" value="ECO:0007669"/>
    <property type="project" value="UniProtKB-SubCell"/>
</dbReference>
<feature type="compositionally biased region" description="Low complexity" evidence="13">
    <location>
        <begin position="651"/>
        <end position="677"/>
    </location>
</feature>
<dbReference type="GO" id="GO:0072344">
    <property type="term" value="P:rescue of stalled ribosome"/>
    <property type="evidence" value="ECO:0007669"/>
    <property type="project" value="InterPro"/>
</dbReference>
<reference evidence="15" key="1">
    <citation type="journal article" date="2019" name="Environ. Microbiol.">
        <title>Fungal ecological strategies reflected in gene transcription - a case study of two litter decomposers.</title>
        <authorList>
            <person name="Barbi F."/>
            <person name="Kohler A."/>
            <person name="Barry K."/>
            <person name="Baskaran P."/>
            <person name="Daum C."/>
            <person name="Fauchery L."/>
            <person name="Ihrmark K."/>
            <person name="Kuo A."/>
            <person name="LaButti K."/>
            <person name="Lipzen A."/>
            <person name="Morin E."/>
            <person name="Grigoriev I.V."/>
            <person name="Henrissat B."/>
            <person name="Lindahl B."/>
            <person name="Martin F."/>
        </authorList>
    </citation>
    <scope>NUCLEOTIDE SEQUENCE</scope>
    <source>
        <strain evidence="15">JB14</strain>
    </source>
</reference>
<evidence type="ECO:0000256" key="5">
    <source>
        <dbReference type="ARBA" id="ARBA00022490"/>
    </source>
</evidence>
<dbReference type="InterPro" id="IPR041888">
    <property type="entry name" value="RING-HC_ZNF598/HEL2"/>
</dbReference>
<dbReference type="EMBL" id="ML769599">
    <property type="protein sequence ID" value="KAE9392319.1"/>
    <property type="molecule type" value="Genomic_DNA"/>
</dbReference>
<feature type="region of interest" description="Disordered" evidence="13">
    <location>
        <begin position="1"/>
        <end position="69"/>
    </location>
</feature>
<feature type="compositionally biased region" description="Basic residues" evidence="13">
    <location>
        <begin position="19"/>
        <end position="31"/>
    </location>
</feature>
<evidence type="ECO:0000256" key="3">
    <source>
        <dbReference type="ARBA" id="ARBA00004906"/>
    </source>
</evidence>
<proteinExistence type="inferred from homology"/>
<dbReference type="SMART" id="SM00355">
    <property type="entry name" value="ZnF_C2H2"/>
    <property type="match status" value="4"/>
</dbReference>
<dbReference type="CDD" id="cd16615">
    <property type="entry name" value="RING-HC_ZNF598"/>
    <property type="match status" value="1"/>
</dbReference>
<dbReference type="InterPro" id="IPR044288">
    <property type="entry name" value="ZNF598/HEL2"/>
</dbReference>
<dbReference type="Pfam" id="PF23230">
    <property type="entry name" value="zf-C2H2_13"/>
    <property type="match status" value="1"/>
</dbReference>
<organism evidence="15 16">
    <name type="scientific">Gymnopus androsaceus JB14</name>
    <dbReference type="NCBI Taxonomy" id="1447944"/>
    <lineage>
        <taxon>Eukaryota</taxon>
        <taxon>Fungi</taxon>
        <taxon>Dikarya</taxon>
        <taxon>Basidiomycota</taxon>
        <taxon>Agaricomycotina</taxon>
        <taxon>Agaricomycetes</taxon>
        <taxon>Agaricomycetidae</taxon>
        <taxon>Agaricales</taxon>
        <taxon>Marasmiineae</taxon>
        <taxon>Omphalotaceae</taxon>
        <taxon>Gymnopus</taxon>
    </lineage>
</organism>
<evidence type="ECO:0000256" key="4">
    <source>
        <dbReference type="ARBA" id="ARBA00012483"/>
    </source>
</evidence>